<dbReference type="AlphaFoldDB" id="A0AAW0YS49"/>
<dbReference type="InterPro" id="IPR013149">
    <property type="entry name" value="ADH-like_C"/>
</dbReference>
<dbReference type="PANTHER" id="PTHR45033:SF2">
    <property type="entry name" value="ZINC-TYPE ALCOHOL DEHYDROGENASE-LIKE PROTEIN C1773.06C"/>
    <property type="match status" value="1"/>
</dbReference>
<protein>
    <recommendedName>
        <fullName evidence="1">Enoyl reductase (ER) domain-containing protein</fullName>
    </recommendedName>
</protein>
<dbReference type="PANTHER" id="PTHR45033">
    <property type="match status" value="1"/>
</dbReference>
<dbReference type="SMART" id="SM00829">
    <property type="entry name" value="PKS_ER"/>
    <property type="match status" value="1"/>
</dbReference>
<evidence type="ECO:0000259" key="1">
    <source>
        <dbReference type="SMART" id="SM00829"/>
    </source>
</evidence>
<dbReference type="InterPro" id="IPR036291">
    <property type="entry name" value="NAD(P)-bd_dom_sf"/>
</dbReference>
<sequence>MSESQKSIPNQRWRLHGKDGVDALHLEQDSFVPKLGEHEVLLEIQAVSLNYRDIAMISGQYPMASIDPLVPVSDAAGIVKAVGPKVTRFKPGDDALPIFTQSALFGDVQDKDRATGLGGLIDGVLQKVAVFDEQSLVHMPSNCDHQQGATLPCAAVTAWNALFGLEGKRLAPAQWVLTQGTGGVSLFAVQFAKAAGARVVATTSSDEKANLLKTLGADHVINYKKDESWGETARMFTGGIGFHHVVDVGGNGTLGQAMKAVRRHGVVSVIGFLGNGQQPGPSVLDALMRGCIIRGIAVGSRDMLEAVVDLVEAQDIKPVIAETVFKFEEVKEAYKYMAKQGHTGKVVIQVA</sequence>
<dbReference type="GeneID" id="92179462"/>
<feature type="domain" description="Enoyl reductase (ER)" evidence="1">
    <location>
        <begin position="20"/>
        <end position="348"/>
    </location>
</feature>
<dbReference type="EMBL" id="JBCAWK010000004">
    <property type="protein sequence ID" value="KAK8861384.1"/>
    <property type="molecule type" value="Genomic_DNA"/>
</dbReference>
<dbReference type="GO" id="GO:0016491">
    <property type="term" value="F:oxidoreductase activity"/>
    <property type="evidence" value="ECO:0007669"/>
    <property type="project" value="InterPro"/>
</dbReference>
<evidence type="ECO:0000313" key="2">
    <source>
        <dbReference type="EMBL" id="KAK8861384.1"/>
    </source>
</evidence>
<evidence type="ECO:0000313" key="3">
    <source>
        <dbReference type="Proteomes" id="UP001388673"/>
    </source>
</evidence>
<reference evidence="2 3" key="1">
    <citation type="journal article" date="2024" name="bioRxiv">
        <title>Comparative genomics of Cryptococcus and Kwoniella reveals pathogenesis evolution and contrasting karyotype dynamics via intercentromeric recombination or chromosome fusion.</title>
        <authorList>
            <person name="Coelho M.A."/>
            <person name="David-Palma M."/>
            <person name="Shea T."/>
            <person name="Bowers K."/>
            <person name="McGinley-Smith S."/>
            <person name="Mohammad A.W."/>
            <person name="Gnirke A."/>
            <person name="Yurkov A.M."/>
            <person name="Nowrousian M."/>
            <person name="Sun S."/>
            <person name="Cuomo C.A."/>
            <person name="Heitman J."/>
        </authorList>
    </citation>
    <scope>NUCLEOTIDE SEQUENCE [LARGE SCALE GENOMIC DNA]</scope>
    <source>
        <strain evidence="2 3">CBS 13917</strain>
    </source>
</reference>
<dbReference type="Gene3D" id="3.90.180.10">
    <property type="entry name" value="Medium-chain alcohol dehydrogenases, catalytic domain"/>
    <property type="match status" value="1"/>
</dbReference>
<dbReference type="Pfam" id="PF00107">
    <property type="entry name" value="ADH_zinc_N"/>
    <property type="match status" value="1"/>
</dbReference>
<dbReference type="InterPro" id="IPR011032">
    <property type="entry name" value="GroES-like_sf"/>
</dbReference>
<dbReference type="InterPro" id="IPR020843">
    <property type="entry name" value="ER"/>
</dbReference>
<dbReference type="SUPFAM" id="SSF51735">
    <property type="entry name" value="NAD(P)-binding Rossmann-fold domains"/>
    <property type="match status" value="1"/>
</dbReference>
<accession>A0AAW0YS49</accession>
<proteinExistence type="predicted"/>
<comment type="caution">
    <text evidence="2">The sequence shown here is derived from an EMBL/GenBank/DDBJ whole genome shotgun (WGS) entry which is preliminary data.</text>
</comment>
<dbReference type="SUPFAM" id="SSF50129">
    <property type="entry name" value="GroES-like"/>
    <property type="match status" value="1"/>
</dbReference>
<keyword evidence="3" id="KW-1185">Reference proteome</keyword>
<dbReference type="InterPro" id="IPR013154">
    <property type="entry name" value="ADH-like_N"/>
</dbReference>
<dbReference type="InterPro" id="IPR052711">
    <property type="entry name" value="Zinc_ADH-like"/>
</dbReference>
<dbReference type="CDD" id="cd08276">
    <property type="entry name" value="MDR7"/>
    <property type="match status" value="1"/>
</dbReference>
<dbReference type="Pfam" id="PF08240">
    <property type="entry name" value="ADH_N"/>
    <property type="match status" value="1"/>
</dbReference>
<dbReference type="KEGG" id="kne:92179462"/>
<organism evidence="2 3">
    <name type="scientific">Kwoniella newhampshirensis</name>
    <dbReference type="NCBI Taxonomy" id="1651941"/>
    <lineage>
        <taxon>Eukaryota</taxon>
        <taxon>Fungi</taxon>
        <taxon>Dikarya</taxon>
        <taxon>Basidiomycota</taxon>
        <taxon>Agaricomycotina</taxon>
        <taxon>Tremellomycetes</taxon>
        <taxon>Tremellales</taxon>
        <taxon>Cryptococcaceae</taxon>
        <taxon>Kwoniella</taxon>
    </lineage>
</organism>
<dbReference type="Proteomes" id="UP001388673">
    <property type="component" value="Unassembled WGS sequence"/>
</dbReference>
<dbReference type="RefSeq" id="XP_066804009.1">
    <property type="nucleotide sequence ID" value="XM_066945320.1"/>
</dbReference>
<name>A0AAW0YS49_9TREE</name>
<dbReference type="Gene3D" id="3.40.50.720">
    <property type="entry name" value="NAD(P)-binding Rossmann-like Domain"/>
    <property type="match status" value="1"/>
</dbReference>
<gene>
    <name evidence="2" type="ORF">IAR55_002203</name>
</gene>